<keyword evidence="2" id="KW-1185">Reference proteome</keyword>
<sequence length="206" mass="22455">MVTKLKSRVAVQKCVGFDRNAPGGTTTTWLTPKTLVDVLGPFDLDPCVPPQMPWRTATRMLTVKEDGLATPWPRSAFVFHNPPYGKGQVAWMQKAAEHGNGVTLVLARFDTRWMHDWVLNHPATTALVFVKGRVQFCRPDGSPGPSSPAPSIFIGYGKKASKRLERAVRSGAISGAFFAVDRLALVARNHSVAANDECYRLPLGAG</sequence>
<organism evidence="1 2">
    <name type="scientific">Lysobacter hankyongensis</name>
    <dbReference type="NCBI Taxonomy" id="1176535"/>
    <lineage>
        <taxon>Bacteria</taxon>
        <taxon>Pseudomonadati</taxon>
        <taxon>Pseudomonadota</taxon>
        <taxon>Gammaproteobacteria</taxon>
        <taxon>Lysobacterales</taxon>
        <taxon>Lysobacteraceae</taxon>
        <taxon>Lysobacter</taxon>
    </lineage>
</organism>
<dbReference type="Pfam" id="PF05869">
    <property type="entry name" value="Dam"/>
    <property type="match status" value="1"/>
</dbReference>
<dbReference type="EMBL" id="BAABJE010000010">
    <property type="protein sequence ID" value="GAA4795695.1"/>
    <property type="molecule type" value="Genomic_DNA"/>
</dbReference>
<evidence type="ECO:0000313" key="1">
    <source>
        <dbReference type="EMBL" id="GAA4795695.1"/>
    </source>
</evidence>
<gene>
    <name evidence="1" type="ORF">GCM10023307_21900</name>
</gene>
<dbReference type="Proteomes" id="UP001499959">
    <property type="component" value="Unassembled WGS sequence"/>
</dbReference>
<evidence type="ECO:0008006" key="3">
    <source>
        <dbReference type="Google" id="ProtNLM"/>
    </source>
</evidence>
<name>A0ABP9BKC6_9GAMM</name>
<accession>A0ABP9BKC6</accession>
<protein>
    <recommendedName>
        <fullName evidence="3">Adenine methyltransferase</fullName>
    </recommendedName>
</protein>
<reference evidence="2" key="1">
    <citation type="journal article" date="2019" name="Int. J. Syst. Evol. Microbiol.">
        <title>The Global Catalogue of Microorganisms (GCM) 10K type strain sequencing project: providing services to taxonomists for standard genome sequencing and annotation.</title>
        <authorList>
            <consortium name="The Broad Institute Genomics Platform"/>
            <consortium name="The Broad Institute Genome Sequencing Center for Infectious Disease"/>
            <person name="Wu L."/>
            <person name="Ma J."/>
        </authorList>
    </citation>
    <scope>NUCLEOTIDE SEQUENCE [LARGE SCALE GENOMIC DNA]</scope>
    <source>
        <strain evidence="2">JCM 18204</strain>
    </source>
</reference>
<proteinExistence type="predicted"/>
<comment type="caution">
    <text evidence="1">The sequence shown here is derived from an EMBL/GenBank/DDBJ whole genome shotgun (WGS) entry which is preliminary data.</text>
</comment>
<dbReference type="RefSeq" id="WP_345303361.1">
    <property type="nucleotide sequence ID" value="NZ_BAABJE010000010.1"/>
</dbReference>
<evidence type="ECO:0000313" key="2">
    <source>
        <dbReference type="Proteomes" id="UP001499959"/>
    </source>
</evidence>
<dbReference type="InterPro" id="IPR008593">
    <property type="entry name" value="Dam_MeTrfase"/>
</dbReference>